<dbReference type="InterPro" id="IPR004090">
    <property type="entry name" value="Chemotax_Me-accpt_rcpt"/>
</dbReference>
<dbReference type="RefSeq" id="WP_353397110.1">
    <property type="nucleotide sequence ID" value="NZ_BAABWU010000002.1"/>
</dbReference>
<evidence type="ECO:0000256" key="7">
    <source>
        <dbReference type="ARBA" id="ARBA00029447"/>
    </source>
</evidence>
<keyword evidence="2" id="KW-1003">Cell membrane</keyword>
<dbReference type="Pfam" id="PF00015">
    <property type="entry name" value="MCPsignal"/>
    <property type="match status" value="1"/>
</dbReference>
<dbReference type="EMBL" id="BAABWU010000002">
    <property type="protein sequence ID" value="GAA6195242.1"/>
    <property type="molecule type" value="Genomic_DNA"/>
</dbReference>
<dbReference type="SUPFAM" id="SSF58104">
    <property type="entry name" value="Methyl-accepting chemotaxis protein (MCP) signaling domain"/>
    <property type="match status" value="1"/>
</dbReference>
<dbReference type="Proteomes" id="UP001441944">
    <property type="component" value="Unassembled WGS sequence"/>
</dbReference>
<accession>A0ABQ0AHA4</accession>
<feature type="transmembrane region" description="Helical" evidence="9">
    <location>
        <begin position="190"/>
        <end position="210"/>
    </location>
</feature>
<dbReference type="CDD" id="cd11386">
    <property type="entry name" value="MCP_signal"/>
    <property type="match status" value="1"/>
</dbReference>
<feature type="domain" description="HAMP" evidence="11">
    <location>
        <begin position="212"/>
        <end position="265"/>
    </location>
</feature>
<dbReference type="InterPro" id="IPR004089">
    <property type="entry name" value="MCPsignal_dom"/>
</dbReference>
<dbReference type="PRINTS" id="PR00260">
    <property type="entry name" value="CHEMTRNSDUCR"/>
</dbReference>
<keyword evidence="3" id="KW-0145">Chemotaxis</keyword>
<dbReference type="Pfam" id="PF17200">
    <property type="entry name" value="sCache_2"/>
    <property type="match status" value="1"/>
</dbReference>
<dbReference type="InterPro" id="IPR003660">
    <property type="entry name" value="HAMP_dom"/>
</dbReference>
<keyword evidence="6 9" id="KW-0472">Membrane</keyword>
<dbReference type="PANTHER" id="PTHR43531:SF11">
    <property type="entry name" value="METHYL-ACCEPTING CHEMOTAXIS PROTEIN 3"/>
    <property type="match status" value="1"/>
</dbReference>
<gene>
    <name evidence="12" type="ORF">NBRC116598_06860</name>
</gene>
<dbReference type="PROSITE" id="PS50111">
    <property type="entry name" value="CHEMOTAXIS_TRANSDUC_2"/>
    <property type="match status" value="1"/>
</dbReference>
<evidence type="ECO:0000256" key="2">
    <source>
        <dbReference type="ARBA" id="ARBA00022475"/>
    </source>
</evidence>
<dbReference type="Gene3D" id="1.10.8.500">
    <property type="entry name" value="HAMP domain in histidine kinase"/>
    <property type="match status" value="1"/>
</dbReference>
<organism evidence="12 13">
    <name type="scientific">Pseudophaeobacter arcticus</name>
    <dbReference type="NCBI Taxonomy" id="385492"/>
    <lineage>
        <taxon>Bacteria</taxon>
        <taxon>Pseudomonadati</taxon>
        <taxon>Pseudomonadota</taxon>
        <taxon>Alphaproteobacteria</taxon>
        <taxon>Rhodobacterales</taxon>
        <taxon>Paracoccaceae</taxon>
        <taxon>Pseudophaeobacter</taxon>
    </lineage>
</organism>
<keyword evidence="4 9" id="KW-0812">Transmembrane</keyword>
<evidence type="ECO:0000256" key="5">
    <source>
        <dbReference type="ARBA" id="ARBA00022989"/>
    </source>
</evidence>
<feature type="domain" description="HAMP" evidence="11">
    <location>
        <begin position="284"/>
        <end position="327"/>
    </location>
</feature>
<dbReference type="SUPFAM" id="SSF158472">
    <property type="entry name" value="HAMP domain-like"/>
    <property type="match status" value="1"/>
</dbReference>
<dbReference type="Gene3D" id="1.10.287.950">
    <property type="entry name" value="Methyl-accepting chemotaxis protein"/>
    <property type="match status" value="1"/>
</dbReference>
<dbReference type="SMART" id="SM00304">
    <property type="entry name" value="HAMP"/>
    <property type="match status" value="2"/>
</dbReference>
<name>A0ABQ0AHA4_9RHOB</name>
<keyword evidence="5 9" id="KW-1133">Transmembrane helix</keyword>
<dbReference type="Pfam" id="PF00672">
    <property type="entry name" value="HAMP"/>
    <property type="match status" value="1"/>
</dbReference>
<dbReference type="SMART" id="SM01049">
    <property type="entry name" value="Cache_2"/>
    <property type="match status" value="1"/>
</dbReference>
<dbReference type="PANTHER" id="PTHR43531">
    <property type="entry name" value="PROTEIN ICFG"/>
    <property type="match status" value="1"/>
</dbReference>
<evidence type="ECO:0000256" key="9">
    <source>
        <dbReference type="SAM" id="Phobius"/>
    </source>
</evidence>
<evidence type="ECO:0000256" key="8">
    <source>
        <dbReference type="PROSITE-ProRule" id="PRU00284"/>
    </source>
</evidence>
<sequence>MPQLLFRLPIRIYALTALAVGLAAVLTFVLLSRTVENAYEMREKELDNLVGTVISALADLDAKVQAGDLTLEEAQALGKEQVELLRFGTAGYFFAFNQNNTMVAHPVAPQLIGEDQSDFEDVNGLRVFEEFNKVIETTGSGPVIYHFNKPDSEIQEAKMGYVKAFTPWGWGIGTGAYVADIDAELNIVRWTAIGALAISLAILSLGATVITRSVTAPVNALKNRMHLMADGDTDTDVPATKNKSEIGDMARSLEVLKQSLIRQKELESKQQEREAEQAEVVSILSGSLSKLSQGDLTVKIGSDFPQDYGQLRRDFNQTIETLSGTMSRMVEATGSIRNGAAEISQASDDLSHRTESQAATLEETAAALDELTASVRSAAEGASSVEATMEAAKKEAEISGEVVQSAVSAMTEIEQSSNHIGQIISVIDDIAFQTNLLALNAGVEAARAGEAGKGFAVVASEVRALAQRSSDAAMEIKTLIGDSSKQVARGVDLVGKAGEALDSIVGQVSHISKLVSGIAEGAVEQSTGLNEINTGVTQLDQVTQQNAAMVEEATAAGHMLNADSSKLAELVAIFKLDGSAPVVQMPTAAAPMALTVAPSAHGEDDWDLEAATSAAAPISVSTDGNAAKDMWQDF</sequence>
<feature type="domain" description="Methyl-accepting transducer" evidence="10">
    <location>
        <begin position="332"/>
        <end position="561"/>
    </location>
</feature>
<dbReference type="PROSITE" id="PS50885">
    <property type="entry name" value="HAMP"/>
    <property type="match status" value="2"/>
</dbReference>
<reference evidence="12 13" key="1">
    <citation type="submission" date="2024-04" db="EMBL/GenBank/DDBJ databases">
        <title>Draft genome sequence of Pseudophaeobacter arcticus NBRC 116598.</title>
        <authorList>
            <person name="Miyakawa T."/>
            <person name="Kusuya Y."/>
            <person name="Miura T."/>
        </authorList>
    </citation>
    <scope>NUCLEOTIDE SEQUENCE [LARGE SCALE GENOMIC DNA]</scope>
    <source>
        <strain evidence="12 13">SU-CL00105</strain>
    </source>
</reference>
<keyword evidence="8" id="KW-0807">Transducer</keyword>
<comment type="similarity">
    <text evidence="7">Belongs to the methyl-accepting chemotaxis (MCP) protein family.</text>
</comment>
<evidence type="ECO:0000256" key="6">
    <source>
        <dbReference type="ARBA" id="ARBA00023136"/>
    </source>
</evidence>
<dbReference type="InterPro" id="IPR051310">
    <property type="entry name" value="MCP_chemotaxis"/>
</dbReference>
<evidence type="ECO:0000259" key="10">
    <source>
        <dbReference type="PROSITE" id="PS50111"/>
    </source>
</evidence>
<evidence type="ECO:0000313" key="13">
    <source>
        <dbReference type="Proteomes" id="UP001441944"/>
    </source>
</evidence>
<evidence type="ECO:0000256" key="3">
    <source>
        <dbReference type="ARBA" id="ARBA00022500"/>
    </source>
</evidence>
<comment type="subcellular location">
    <subcellularLocation>
        <location evidence="1">Cell membrane</location>
        <topology evidence="1">Multi-pass membrane protein</topology>
    </subcellularLocation>
</comment>
<evidence type="ECO:0000259" key="11">
    <source>
        <dbReference type="PROSITE" id="PS50885"/>
    </source>
</evidence>
<proteinExistence type="inferred from homology"/>
<evidence type="ECO:0000256" key="4">
    <source>
        <dbReference type="ARBA" id="ARBA00022692"/>
    </source>
</evidence>
<evidence type="ECO:0000256" key="1">
    <source>
        <dbReference type="ARBA" id="ARBA00004651"/>
    </source>
</evidence>
<keyword evidence="13" id="KW-1185">Reference proteome</keyword>
<dbReference type="CDD" id="cd06225">
    <property type="entry name" value="HAMP"/>
    <property type="match status" value="1"/>
</dbReference>
<dbReference type="Gene3D" id="3.30.450.20">
    <property type="entry name" value="PAS domain"/>
    <property type="match status" value="1"/>
</dbReference>
<feature type="transmembrane region" description="Helical" evidence="9">
    <location>
        <begin position="12"/>
        <end position="32"/>
    </location>
</feature>
<dbReference type="InterPro" id="IPR033480">
    <property type="entry name" value="sCache_2"/>
</dbReference>
<evidence type="ECO:0000313" key="12">
    <source>
        <dbReference type="EMBL" id="GAA6195242.1"/>
    </source>
</evidence>
<dbReference type="SMART" id="SM00283">
    <property type="entry name" value="MA"/>
    <property type="match status" value="1"/>
</dbReference>
<comment type="caution">
    <text evidence="12">The sequence shown here is derived from an EMBL/GenBank/DDBJ whole genome shotgun (WGS) entry which is preliminary data.</text>
</comment>
<protein>
    <submittedName>
        <fullName evidence="12">Methyl-accepting chemotaxis protein</fullName>
    </submittedName>
</protein>